<dbReference type="PROSITE" id="PS50023">
    <property type="entry name" value="LIM_DOMAIN_2"/>
    <property type="match status" value="1"/>
</dbReference>
<feature type="region of interest" description="Disordered" evidence="6">
    <location>
        <begin position="65"/>
        <end position="155"/>
    </location>
</feature>
<dbReference type="OrthoDB" id="79452at2759"/>
<feature type="non-terminal residue" evidence="10">
    <location>
        <position position="951"/>
    </location>
</feature>
<keyword evidence="1" id="KW-0343">GTPase activation</keyword>
<keyword evidence="11" id="KW-1185">Reference proteome</keyword>
<dbReference type="SMART" id="SM00109">
    <property type="entry name" value="C1"/>
    <property type="match status" value="1"/>
</dbReference>
<feature type="non-terminal residue" evidence="10">
    <location>
        <position position="1"/>
    </location>
</feature>
<evidence type="ECO:0000259" key="7">
    <source>
        <dbReference type="PROSITE" id="PS50023"/>
    </source>
</evidence>
<gene>
    <name evidence="10" type="ORF">BGW38_004263</name>
</gene>
<dbReference type="GO" id="GO:0046872">
    <property type="term" value="F:metal ion binding"/>
    <property type="evidence" value="ECO:0007669"/>
    <property type="project" value="UniProtKB-KW"/>
</dbReference>
<feature type="domain" description="Rho-GAP" evidence="9">
    <location>
        <begin position="752"/>
        <end position="941"/>
    </location>
</feature>
<feature type="compositionally biased region" description="Polar residues" evidence="6">
    <location>
        <begin position="290"/>
        <end position="300"/>
    </location>
</feature>
<evidence type="ECO:0000256" key="6">
    <source>
        <dbReference type="SAM" id="MobiDB-lite"/>
    </source>
</evidence>
<accession>A0A9P6KCA0</accession>
<feature type="coiled-coil region" evidence="5">
    <location>
        <begin position="35"/>
        <end position="62"/>
    </location>
</feature>
<dbReference type="SUPFAM" id="SSF48350">
    <property type="entry name" value="GTPase activation domain, GAP"/>
    <property type="match status" value="1"/>
</dbReference>
<dbReference type="Pfam" id="PF00412">
    <property type="entry name" value="LIM"/>
    <property type="match status" value="1"/>
</dbReference>
<comment type="caution">
    <text evidence="10">The sequence shown here is derived from an EMBL/GenBank/DDBJ whole genome shotgun (WGS) entry which is preliminary data.</text>
</comment>
<evidence type="ECO:0000313" key="11">
    <source>
        <dbReference type="Proteomes" id="UP000780801"/>
    </source>
</evidence>
<dbReference type="InterPro" id="IPR051854">
    <property type="entry name" value="Rho-type_GAP"/>
</dbReference>
<feature type="coiled-coil region" evidence="5">
    <location>
        <begin position="395"/>
        <end position="475"/>
    </location>
</feature>
<dbReference type="InterPro" id="IPR002219">
    <property type="entry name" value="PKC_DAG/PE"/>
</dbReference>
<sequence length="951" mass="107033">EEAYHADCFRCIQCDSKIDDLVFAKTSQGIYCMKCHQERKEAKRQREERERMERAERSMEKLLPTIPESEHKDSASRGPIAPGPAPHINLHHSHQPQQHPSHPSYPPHPPLPLSHPRHFPITTYTPPAPQPHIVVPESAPSVESQSNHPEQLRPEMPRLPFGKGLKHDLGGLSLSNKVAPQSKTKLNSGLPTVDMGPPFLPPLSFGLDDIVSSGFDFSDVLGGQEREAALNEGKRDSKDEDVSLNAPPTPPSKDQDAQLGHDISSSRPSPSMASVRLSGSPSLSSEKSSQGDGTRPSSEGSDMVHHLKTKPSLDRYMGSPAHSVHEQSEPPGMNLTEAEALVKELRMELAKYNPMSPLLHGTPQQEYGLLLEKSEKLTHKHDQLEKSIRKLYVDKDLLMMDLEALNEEIKSNEERLTSNQDRLQAGPIQNPRFSTNHDFMKQAYQLEVKELQEQKEKLLREIQTYVEQRDGVLNEMQILSVRNAELSTMNNDMMRELQGRMEPRQMAASPGMLQSFTDKIRRQRQVSGGNQHELKAGLISSNESTHSFTSSLSDDAVRSRQGSEHTQVQKAYREERNEDIFGEEIIVPKKFNWKKGTANTVKNVGAMFGKLLVEAPNPNLEVPTSSGREREKVQSDSGSSNGMILPPARSFSSQSDSRSLNGRTAEQHYFIQHHYVRPSRCECCEDKLWGREFKCRNCGVQVHGKCSHEVMPGCYGGYRDHESSSLRNGPPGNGSTHNTVPSPPPKQIMFGNSLLDQLELEQRSIPMVVERCIEAVDSRGLDVEGIYRRSGMAAEARQLVQAYDIGLQPDLMDAVLYQDICSITSVLKQYLRSLPEPLIPYDLYPDFMEAITLPQNEGKIQTFKDLMERMPYAYYQTLKVLMEHLNRVKQRDKINLMNAKNLSVVFGPTLMRNPDPSKEIADMAYKNMTIEFFITNTNELFETAERLSMGS</sequence>
<keyword evidence="3 4" id="KW-0862">Zinc</keyword>
<feature type="compositionally biased region" description="Low complexity" evidence="6">
    <location>
        <begin position="265"/>
        <end position="288"/>
    </location>
</feature>
<dbReference type="Pfam" id="PF00130">
    <property type="entry name" value="C1_1"/>
    <property type="match status" value="1"/>
</dbReference>
<evidence type="ECO:0000313" key="10">
    <source>
        <dbReference type="EMBL" id="KAF9579462.1"/>
    </source>
</evidence>
<feature type="compositionally biased region" description="Low complexity" evidence="6">
    <location>
        <begin position="650"/>
        <end position="659"/>
    </location>
</feature>
<name>A0A9P6KCA0_9FUNG</name>
<dbReference type="AlphaFoldDB" id="A0A9P6KCA0"/>
<evidence type="ECO:0000259" key="9">
    <source>
        <dbReference type="PROSITE" id="PS50238"/>
    </source>
</evidence>
<feature type="compositionally biased region" description="Pro residues" evidence="6">
    <location>
        <begin position="103"/>
        <end position="113"/>
    </location>
</feature>
<dbReference type="PROSITE" id="PS50081">
    <property type="entry name" value="ZF_DAG_PE_2"/>
    <property type="match status" value="1"/>
</dbReference>
<feature type="compositionally biased region" description="Low complexity" evidence="6">
    <location>
        <begin position="540"/>
        <end position="553"/>
    </location>
</feature>
<dbReference type="InterPro" id="IPR008936">
    <property type="entry name" value="Rho_GTPase_activation_prot"/>
</dbReference>
<feature type="region of interest" description="Disordered" evidence="6">
    <location>
        <begin position="722"/>
        <end position="745"/>
    </location>
</feature>
<dbReference type="CDD" id="cd00159">
    <property type="entry name" value="RhoGAP"/>
    <property type="match status" value="1"/>
</dbReference>
<organism evidence="10 11">
    <name type="scientific">Lunasporangiospora selenospora</name>
    <dbReference type="NCBI Taxonomy" id="979761"/>
    <lineage>
        <taxon>Eukaryota</taxon>
        <taxon>Fungi</taxon>
        <taxon>Fungi incertae sedis</taxon>
        <taxon>Mucoromycota</taxon>
        <taxon>Mortierellomycotina</taxon>
        <taxon>Mortierellomycetes</taxon>
        <taxon>Mortierellales</taxon>
        <taxon>Mortierellaceae</taxon>
        <taxon>Lunasporangiospora</taxon>
    </lineage>
</organism>
<dbReference type="Proteomes" id="UP000780801">
    <property type="component" value="Unassembled WGS sequence"/>
</dbReference>
<dbReference type="InterPro" id="IPR000198">
    <property type="entry name" value="RhoGAP_dom"/>
</dbReference>
<dbReference type="PANTHER" id="PTHR46075">
    <property type="entry name" value="CHIMERIN FAMILY MEMBER"/>
    <property type="match status" value="1"/>
</dbReference>
<evidence type="ECO:0000256" key="3">
    <source>
        <dbReference type="ARBA" id="ARBA00022833"/>
    </source>
</evidence>
<dbReference type="PANTHER" id="PTHR46075:SF2">
    <property type="entry name" value="RHO GTPASE ACTIVATING PROTEIN AT 5A, ISOFORM A"/>
    <property type="match status" value="1"/>
</dbReference>
<protein>
    <submittedName>
        <fullName evidence="10">Uncharacterized protein</fullName>
    </submittedName>
</protein>
<reference evidence="10" key="1">
    <citation type="journal article" date="2020" name="Fungal Divers.">
        <title>Resolving the Mortierellaceae phylogeny through synthesis of multi-gene phylogenetics and phylogenomics.</title>
        <authorList>
            <person name="Vandepol N."/>
            <person name="Liber J."/>
            <person name="Desiro A."/>
            <person name="Na H."/>
            <person name="Kennedy M."/>
            <person name="Barry K."/>
            <person name="Grigoriev I.V."/>
            <person name="Miller A.N."/>
            <person name="O'Donnell K."/>
            <person name="Stajich J.E."/>
            <person name="Bonito G."/>
        </authorList>
    </citation>
    <scope>NUCLEOTIDE SEQUENCE</scope>
    <source>
        <strain evidence="10">KOD1015</strain>
    </source>
</reference>
<feature type="compositionally biased region" description="Basic and acidic residues" evidence="6">
    <location>
        <begin position="228"/>
        <end position="241"/>
    </location>
</feature>
<proteinExistence type="predicted"/>
<feature type="domain" description="LIM zinc-binding" evidence="7">
    <location>
        <begin position="1"/>
        <end position="42"/>
    </location>
</feature>
<feature type="region of interest" description="Disordered" evidence="6">
    <location>
        <begin position="617"/>
        <end position="659"/>
    </location>
</feature>
<dbReference type="GO" id="GO:0007165">
    <property type="term" value="P:signal transduction"/>
    <property type="evidence" value="ECO:0007669"/>
    <property type="project" value="InterPro"/>
</dbReference>
<keyword evidence="4" id="KW-0440">LIM domain</keyword>
<keyword evidence="2 4" id="KW-0479">Metal-binding</keyword>
<dbReference type="InterPro" id="IPR046349">
    <property type="entry name" value="C1-like_sf"/>
</dbReference>
<evidence type="ECO:0000256" key="4">
    <source>
        <dbReference type="PROSITE-ProRule" id="PRU00125"/>
    </source>
</evidence>
<feature type="region of interest" description="Disordered" evidence="6">
    <location>
        <begin position="536"/>
        <end position="574"/>
    </location>
</feature>
<evidence type="ECO:0000256" key="1">
    <source>
        <dbReference type="ARBA" id="ARBA00022468"/>
    </source>
</evidence>
<feature type="domain" description="Phorbol-ester/DAG-type" evidence="8">
    <location>
        <begin position="667"/>
        <end position="714"/>
    </location>
</feature>
<evidence type="ECO:0000256" key="5">
    <source>
        <dbReference type="SAM" id="Coils"/>
    </source>
</evidence>
<dbReference type="SUPFAM" id="SSF57889">
    <property type="entry name" value="Cysteine-rich domain"/>
    <property type="match status" value="1"/>
</dbReference>
<dbReference type="PROSITE" id="PS00479">
    <property type="entry name" value="ZF_DAG_PE_1"/>
    <property type="match status" value="1"/>
</dbReference>
<evidence type="ECO:0000256" key="2">
    <source>
        <dbReference type="ARBA" id="ARBA00022723"/>
    </source>
</evidence>
<keyword evidence="5" id="KW-0175">Coiled coil</keyword>
<dbReference type="SMART" id="SM00324">
    <property type="entry name" value="RhoGAP"/>
    <property type="match status" value="1"/>
</dbReference>
<feature type="region of interest" description="Disordered" evidence="6">
    <location>
        <begin position="312"/>
        <end position="331"/>
    </location>
</feature>
<dbReference type="Pfam" id="PF00620">
    <property type="entry name" value="RhoGAP"/>
    <property type="match status" value="1"/>
</dbReference>
<dbReference type="Gene3D" id="3.30.60.20">
    <property type="match status" value="1"/>
</dbReference>
<feature type="region of interest" description="Disordered" evidence="6">
    <location>
        <begin position="228"/>
        <end position="305"/>
    </location>
</feature>
<dbReference type="Gene3D" id="2.10.110.10">
    <property type="entry name" value="Cysteine Rich Protein"/>
    <property type="match status" value="1"/>
</dbReference>
<dbReference type="InterPro" id="IPR001781">
    <property type="entry name" value="Znf_LIM"/>
</dbReference>
<dbReference type="PROSITE" id="PS50238">
    <property type="entry name" value="RHOGAP"/>
    <property type="match status" value="1"/>
</dbReference>
<dbReference type="EMBL" id="JAABOA010002737">
    <property type="protein sequence ID" value="KAF9579462.1"/>
    <property type="molecule type" value="Genomic_DNA"/>
</dbReference>
<evidence type="ECO:0000259" key="8">
    <source>
        <dbReference type="PROSITE" id="PS50081"/>
    </source>
</evidence>
<dbReference type="GO" id="GO:0005096">
    <property type="term" value="F:GTPase activator activity"/>
    <property type="evidence" value="ECO:0007669"/>
    <property type="project" value="UniProtKB-KW"/>
</dbReference>
<dbReference type="Gene3D" id="1.10.555.10">
    <property type="entry name" value="Rho GTPase activation protein"/>
    <property type="match status" value="1"/>
</dbReference>